<dbReference type="Pfam" id="PF00059">
    <property type="entry name" value="Lectin_C"/>
    <property type="match status" value="1"/>
</dbReference>
<dbReference type="SUPFAM" id="SSF56436">
    <property type="entry name" value="C-type lectin-like"/>
    <property type="match status" value="1"/>
</dbReference>
<organism evidence="3 4">
    <name type="scientific">Mytilus galloprovincialis</name>
    <name type="common">Mediterranean mussel</name>
    <dbReference type="NCBI Taxonomy" id="29158"/>
    <lineage>
        <taxon>Eukaryota</taxon>
        <taxon>Metazoa</taxon>
        <taxon>Spiralia</taxon>
        <taxon>Lophotrochozoa</taxon>
        <taxon>Mollusca</taxon>
        <taxon>Bivalvia</taxon>
        <taxon>Autobranchia</taxon>
        <taxon>Pteriomorphia</taxon>
        <taxon>Mytilida</taxon>
        <taxon>Mytiloidea</taxon>
        <taxon>Mytilidae</taxon>
        <taxon>Mytilinae</taxon>
        <taxon>Mytilus</taxon>
    </lineage>
</organism>
<dbReference type="InterPro" id="IPR018378">
    <property type="entry name" value="C-type_lectin_CS"/>
</dbReference>
<comment type="caution">
    <text evidence="3">The sequence shown here is derived from an EMBL/GenBank/DDBJ whole genome shotgun (WGS) entry which is preliminary data.</text>
</comment>
<keyword evidence="4" id="KW-1185">Reference proteome</keyword>
<dbReference type="PANTHER" id="PTHR22803">
    <property type="entry name" value="MANNOSE, PHOSPHOLIPASE, LECTIN RECEPTOR RELATED"/>
    <property type="match status" value="1"/>
</dbReference>
<dbReference type="Proteomes" id="UP000596742">
    <property type="component" value="Unassembled WGS sequence"/>
</dbReference>
<dbReference type="Gene3D" id="3.10.100.10">
    <property type="entry name" value="Mannose-Binding Protein A, subunit A"/>
    <property type="match status" value="1"/>
</dbReference>
<dbReference type="CDD" id="cd00037">
    <property type="entry name" value="CLECT"/>
    <property type="match status" value="1"/>
</dbReference>
<gene>
    <name evidence="3" type="ORF">MGAL_10B033458</name>
</gene>
<protein>
    <recommendedName>
        <fullName evidence="2">C-type lectin domain-containing protein</fullName>
    </recommendedName>
</protein>
<accession>A0A8B6DQV8</accession>
<dbReference type="SMART" id="SM00034">
    <property type="entry name" value="CLECT"/>
    <property type="match status" value="1"/>
</dbReference>
<keyword evidence="1" id="KW-1015">Disulfide bond</keyword>
<dbReference type="InterPro" id="IPR001304">
    <property type="entry name" value="C-type_lectin-like"/>
</dbReference>
<dbReference type="AlphaFoldDB" id="A0A8B6DQV8"/>
<dbReference type="OrthoDB" id="418245at2759"/>
<sequence length="172" mass="18606">MAAYDTVNLVCHVDVSGSCCLNTTSAVGWQVMAKEKFGCDCGWLQHETNCFYVPTDKMTWSAGQSFCATRGSQLLTIHDDEENNWICSTVSELSYVSGTLTWTAGIRDPGGDIVWQDTNGAQSSISYSNWSPGEPIGPAGVADCVGVYVSFGKWVDIRCSGIHIVVCKKVKS</sequence>
<dbReference type="PROSITE" id="PS00615">
    <property type="entry name" value="C_TYPE_LECTIN_1"/>
    <property type="match status" value="1"/>
</dbReference>
<name>A0A8B6DQV8_MYTGA</name>
<evidence type="ECO:0000313" key="3">
    <source>
        <dbReference type="EMBL" id="VDI22855.1"/>
    </source>
</evidence>
<dbReference type="EMBL" id="UYJE01003843">
    <property type="protein sequence ID" value="VDI22855.1"/>
    <property type="molecule type" value="Genomic_DNA"/>
</dbReference>
<evidence type="ECO:0000313" key="4">
    <source>
        <dbReference type="Proteomes" id="UP000596742"/>
    </source>
</evidence>
<reference evidence="3" key="1">
    <citation type="submission" date="2018-11" db="EMBL/GenBank/DDBJ databases">
        <authorList>
            <person name="Alioto T."/>
            <person name="Alioto T."/>
        </authorList>
    </citation>
    <scope>NUCLEOTIDE SEQUENCE</scope>
</reference>
<dbReference type="PROSITE" id="PS50041">
    <property type="entry name" value="C_TYPE_LECTIN_2"/>
    <property type="match status" value="1"/>
</dbReference>
<proteinExistence type="predicted"/>
<evidence type="ECO:0000259" key="2">
    <source>
        <dbReference type="PROSITE" id="PS50041"/>
    </source>
</evidence>
<evidence type="ECO:0000256" key="1">
    <source>
        <dbReference type="ARBA" id="ARBA00023157"/>
    </source>
</evidence>
<dbReference type="InterPro" id="IPR016187">
    <property type="entry name" value="CTDL_fold"/>
</dbReference>
<dbReference type="InterPro" id="IPR016186">
    <property type="entry name" value="C-type_lectin-like/link_sf"/>
</dbReference>
<feature type="domain" description="C-type lectin" evidence="2">
    <location>
        <begin position="46"/>
        <end position="168"/>
    </location>
</feature>
<dbReference type="InterPro" id="IPR050111">
    <property type="entry name" value="C-type_lectin/snaclec_domain"/>
</dbReference>